<dbReference type="InterPro" id="IPR002110">
    <property type="entry name" value="Ankyrin_rpt"/>
</dbReference>
<reference evidence="5" key="1">
    <citation type="journal article" date="2023" name="IMA Fungus">
        <title>Comparative genomic study of the Penicillium genus elucidates a diverse pangenome and 15 lateral gene transfer events.</title>
        <authorList>
            <person name="Petersen C."/>
            <person name="Sorensen T."/>
            <person name="Nielsen M.R."/>
            <person name="Sondergaard T.E."/>
            <person name="Sorensen J.L."/>
            <person name="Fitzpatrick D.A."/>
            <person name="Frisvad J.C."/>
            <person name="Nielsen K.L."/>
        </authorList>
    </citation>
    <scope>NUCLEOTIDE SEQUENCE</scope>
    <source>
        <strain evidence="5">IBT 17514</strain>
    </source>
</reference>
<dbReference type="GO" id="GO:0004842">
    <property type="term" value="F:ubiquitin-protein transferase activity"/>
    <property type="evidence" value="ECO:0007669"/>
    <property type="project" value="TreeGrafter"/>
</dbReference>
<evidence type="ECO:0000313" key="6">
    <source>
        <dbReference type="Proteomes" id="UP001215712"/>
    </source>
</evidence>
<protein>
    <submittedName>
        <fullName evidence="5">Uncharacterized protein</fullName>
    </submittedName>
</protein>
<comment type="caution">
    <text evidence="5">The sequence shown here is derived from an EMBL/GenBank/DDBJ whole genome shotgun (WGS) entry which is preliminary data.</text>
</comment>
<feature type="compositionally biased region" description="Acidic residues" evidence="4">
    <location>
        <begin position="81"/>
        <end position="90"/>
    </location>
</feature>
<dbReference type="AlphaFoldDB" id="A0AAD6HUW9"/>
<dbReference type="PANTHER" id="PTHR24171:SF8">
    <property type="entry name" value="BRCA1-ASSOCIATED RING DOMAIN PROTEIN 1"/>
    <property type="match status" value="1"/>
</dbReference>
<proteinExistence type="predicted"/>
<dbReference type="SMART" id="SM00248">
    <property type="entry name" value="ANK"/>
    <property type="match status" value="5"/>
</dbReference>
<reference evidence="5" key="2">
    <citation type="submission" date="2023-01" db="EMBL/GenBank/DDBJ databases">
        <authorList>
            <person name="Petersen C."/>
        </authorList>
    </citation>
    <scope>NUCLEOTIDE SEQUENCE</scope>
    <source>
        <strain evidence="5">IBT 17514</strain>
    </source>
</reference>
<gene>
    <name evidence="5" type="ORF">N7493_001603</name>
</gene>
<dbReference type="SUPFAM" id="SSF48403">
    <property type="entry name" value="Ankyrin repeat"/>
    <property type="match status" value="1"/>
</dbReference>
<evidence type="ECO:0000256" key="4">
    <source>
        <dbReference type="SAM" id="MobiDB-lite"/>
    </source>
</evidence>
<dbReference type="PROSITE" id="PS50088">
    <property type="entry name" value="ANK_REPEAT"/>
    <property type="match status" value="4"/>
</dbReference>
<organism evidence="5 6">
    <name type="scientific">Penicillium malachiteum</name>
    <dbReference type="NCBI Taxonomy" id="1324776"/>
    <lineage>
        <taxon>Eukaryota</taxon>
        <taxon>Fungi</taxon>
        <taxon>Dikarya</taxon>
        <taxon>Ascomycota</taxon>
        <taxon>Pezizomycotina</taxon>
        <taxon>Eurotiomycetes</taxon>
        <taxon>Eurotiomycetidae</taxon>
        <taxon>Eurotiales</taxon>
        <taxon>Aspergillaceae</taxon>
        <taxon>Penicillium</taxon>
    </lineage>
</organism>
<keyword evidence="1" id="KW-0677">Repeat</keyword>
<dbReference type="InterPro" id="IPR036770">
    <property type="entry name" value="Ankyrin_rpt-contain_sf"/>
</dbReference>
<feature type="repeat" description="ANK" evidence="3">
    <location>
        <begin position="556"/>
        <end position="588"/>
    </location>
</feature>
<dbReference type="GO" id="GO:0085020">
    <property type="term" value="P:protein K6-linked ubiquitination"/>
    <property type="evidence" value="ECO:0007669"/>
    <property type="project" value="TreeGrafter"/>
</dbReference>
<dbReference type="Pfam" id="PF00023">
    <property type="entry name" value="Ank"/>
    <property type="match status" value="1"/>
</dbReference>
<dbReference type="Gene3D" id="1.25.40.20">
    <property type="entry name" value="Ankyrin repeat-containing domain"/>
    <property type="match status" value="2"/>
</dbReference>
<name>A0AAD6HUW9_9EURO</name>
<sequence>MSDGTETDVKETANLRDLARIWVRHFTVILMQEEDENDILDSHWTARQSAEFNVWCTNIGVNGEELLQPTEAPPQSKKDDDNSEDDESDDSFCYLSLSSSDDSEANLGIDPTPSRKTKQRRALQKHISDTIDRLNSHARQIERAGARHRRERFELYQEKDGPKEVYEGFKRLASWRANENFKSAPSTIKSRIAESVARRRIRFEYPKEPQRKRAVSLDYQTANLPRELQVNPLGPAVAIPEEQREKIEATKSKVSVHQGTILSATVNRKLDMKPEIKRPERVESVASVALRHPGFFPPLKVHRGSQHGMHDFEPYFCMLEECQVLFDFPTTFDGLMGHLQDHHPKRYHVAISDVEERDFNEVELEDYVKMNGEVSNEDLASLKRAKDFAFENFSEHETSEDENDRSSPAENKDFDSWSQILADSSLYDRSAVTDDYYFEDEQLRQFIESSITQELERDAPDLEGDPLRVDDHLQQGADPNVFDKKGVTSLYYASRKGHESVARLLIANGADMDISCRDSITPFWEAVYSAFKFSKRDSLARFFLKKSLSKNYESQDQQACLIRAVCDGEVEEVDCLLQRGADPDLRDRWNVTSLFWAAFYGHSAIVELLIDRNVDVNAANSDNRTPLFQASIRGLIDVAKLLIEKGVDPQLQHSWGETAILWVDRILDEDMLNVLTRTKYTVNALSGIRNEVKSRGARRRLHATITKMHTHEASLQNFLERIASIATRVTPYHSGIELRFINVTTTLAISQPTLDQISQIIRRNPFNGWTKIGTSLKEKVLKEQVYRRLEENNLKRPVMVHLITDGKPCGPPGSPERESSLKQVICECGKRLTEYGYNKDVVCFQISQIGSDPDATKFLNNLRNVLELEEILIVTPDRIDEKLGKLNEDEEALEKWLLELLMKPINRFKYAPMNASPGPAKNGAMSSD</sequence>
<dbReference type="Proteomes" id="UP001215712">
    <property type="component" value="Unassembled WGS sequence"/>
</dbReference>
<evidence type="ECO:0000256" key="2">
    <source>
        <dbReference type="ARBA" id="ARBA00023043"/>
    </source>
</evidence>
<feature type="region of interest" description="Disordered" evidence="4">
    <location>
        <begin position="66"/>
        <end position="122"/>
    </location>
</feature>
<evidence type="ECO:0000256" key="1">
    <source>
        <dbReference type="ARBA" id="ARBA00022737"/>
    </source>
</evidence>
<evidence type="ECO:0000313" key="5">
    <source>
        <dbReference type="EMBL" id="KAJ5738448.1"/>
    </source>
</evidence>
<evidence type="ECO:0000256" key="3">
    <source>
        <dbReference type="PROSITE-ProRule" id="PRU00023"/>
    </source>
</evidence>
<feature type="repeat" description="ANK" evidence="3">
    <location>
        <begin position="485"/>
        <end position="517"/>
    </location>
</feature>
<keyword evidence="2 3" id="KW-0040">ANK repeat</keyword>
<accession>A0AAD6HUW9</accession>
<keyword evidence="6" id="KW-1185">Reference proteome</keyword>
<dbReference type="Pfam" id="PF12796">
    <property type="entry name" value="Ank_2"/>
    <property type="match status" value="1"/>
</dbReference>
<feature type="repeat" description="ANK" evidence="3">
    <location>
        <begin position="589"/>
        <end position="621"/>
    </location>
</feature>
<dbReference type="PANTHER" id="PTHR24171">
    <property type="entry name" value="ANKYRIN REPEAT DOMAIN-CONTAINING PROTEIN 39-RELATED"/>
    <property type="match status" value="1"/>
</dbReference>
<dbReference type="EMBL" id="JAQJAN010000002">
    <property type="protein sequence ID" value="KAJ5738448.1"/>
    <property type="molecule type" value="Genomic_DNA"/>
</dbReference>
<dbReference type="PROSITE" id="PS50297">
    <property type="entry name" value="ANK_REP_REGION"/>
    <property type="match status" value="2"/>
</dbReference>
<feature type="repeat" description="ANK" evidence="3">
    <location>
        <begin position="622"/>
        <end position="654"/>
    </location>
</feature>